<dbReference type="Pfam" id="PF00027">
    <property type="entry name" value="cNMP_binding"/>
    <property type="match status" value="1"/>
</dbReference>
<proteinExistence type="predicted"/>
<comment type="caution">
    <text evidence="2">The sequence shown here is derived from an EMBL/GenBank/DDBJ whole genome shotgun (WGS) entry which is preliminary data.</text>
</comment>
<evidence type="ECO:0000259" key="1">
    <source>
        <dbReference type="PROSITE" id="PS50042"/>
    </source>
</evidence>
<dbReference type="CDD" id="cd00038">
    <property type="entry name" value="CAP_ED"/>
    <property type="match status" value="1"/>
</dbReference>
<accession>A0A1E5NDE1</accession>
<protein>
    <submittedName>
        <fullName evidence="2">Crp/Fnr family transcriptional regulator</fullName>
    </submittedName>
</protein>
<name>A0A1E5NDE1_9SPIR</name>
<evidence type="ECO:0000313" key="2">
    <source>
        <dbReference type="EMBL" id="OEJ14176.1"/>
    </source>
</evidence>
<dbReference type="InterPro" id="IPR014710">
    <property type="entry name" value="RmlC-like_jellyroll"/>
</dbReference>
<reference evidence="2 3" key="1">
    <citation type="submission" date="2016-08" db="EMBL/GenBank/DDBJ databases">
        <title>Characterization and recognition of Brachyspira hampsonii sp. nov., a novel intestinal spirochete that is pathogenic to pigs.</title>
        <authorList>
            <person name="Mirajkar N."/>
            <person name="La T."/>
            <person name="Phillips N."/>
            <person name="Hampson D."/>
            <person name="Gebhart C."/>
        </authorList>
    </citation>
    <scope>NUCLEOTIDE SEQUENCE [LARGE SCALE GENOMIC DNA]</scope>
    <source>
        <strain evidence="2 3">P280/1</strain>
    </source>
</reference>
<gene>
    <name evidence="2" type="ORF">BFL38_01280</name>
</gene>
<evidence type="ECO:0000313" key="3">
    <source>
        <dbReference type="Proteomes" id="UP000095247"/>
    </source>
</evidence>
<feature type="domain" description="Cyclic nucleotide-binding" evidence="1">
    <location>
        <begin position="18"/>
        <end position="82"/>
    </location>
</feature>
<dbReference type="Proteomes" id="UP000095247">
    <property type="component" value="Unassembled WGS sequence"/>
</dbReference>
<dbReference type="AlphaFoldDB" id="A0A1E5NDE1"/>
<organism evidence="2 3">
    <name type="scientific">Brachyspira hampsonii</name>
    <dbReference type="NCBI Taxonomy" id="1287055"/>
    <lineage>
        <taxon>Bacteria</taxon>
        <taxon>Pseudomonadati</taxon>
        <taxon>Spirochaetota</taxon>
        <taxon>Spirochaetia</taxon>
        <taxon>Brachyspirales</taxon>
        <taxon>Brachyspiraceae</taxon>
        <taxon>Brachyspira</taxon>
    </lineage>
</organism>
<dbReference type="PROSITE" id="PS50042">
    <property type="entry name" value="CNMP_BINDING_3"/>
    <property type="match status" value="1"/>
</dbReference>
<dbReference type="SUPFAM" id="SSF51206">
    <property type="entry name" value="cAMP-binding domain-like"/>
    <property type="match status" value="2"/>
</dbReference>
<dbReference type="InterPro" id="IPR018490">
    <property type="entry name" value="cNMP-bd_dom_sf"/>
</dbReference>
<dbReference type="InterPro" id="IPR000595">
    <property type="entry name" value="cNMP-bd_dom"/>
</dbReference>
<sequence length="378" mass="44618">MKYPKSSIIFKNNKKPENYFYIIIKGKTISYNNFIKDSNFFSKSGDIIGLISSITNEPYFSSIEAIEDCELLEIKIENIKNIHNKNIIKRISNYLLFTLEVWLSKYYNILINNKIDLYNKEDTLLMAEIYKNNGFEDACYKLCISHINTFKHCENCDNVIEFLKNLKPADEPIKVDKNIYKFSKGYCLYTELDIINNIYFIKSGKIGIYNIINSKQTAGVIYKSNHILNFVNPRLEYKPLFITAIVLEESVIEILTYNDFIKKLYTNIDLRLDYIKMNSLKIITTILKIKALNKKNIKEKIIILIYSILKIETLFNDDIKIKLLYSLEDIKNMLNLQISNDEIYLLLKDINHIEINLFNNIVIKNTKSYFDEYKYYTI</sequence>
<dbReference type="Gene3D" id="2.60.120.10">
    <property type="entry name" value="Jelly Rolls"/>
    <property type="match status" value="2"/>
</dbReference>
<dbReference type="EMBL" id="MDCO01000012">
    <property type="protein sequence ID" value="OEJ14176.1"/>
    <property type="molecule type" value="Genomic_DNA"/>
</dbReference>